<dbReference type="CDD" id="cd01949">
    <property type="entry name" value="GGDEF"/>
    <property type="match status" value="1"/>
</dbReference>
<evidence type="ECO:0000313" key="9">
    <source>
        <dbReference type="Proteomes" id="UP001245370"/>
    </source>
</evidence>
<dbReference type="InterPro" id="IPR043128">
    <property type="entry name" value="Rev_trsase/Diguanyl_cyclase"/>
</dbReference>
<dbReference type="EMBL" id="BSDO01000002">
    <property type="protein sequence ID" value="GLI22088.1"/>
    <property type="molecule type" value="Genomic_DNA"/>
</dbReference>
<dbReference type="GO" id="GO:0052621">
    <property type="term" value="F:diguanylate cyclase activity"/>
    <property type="evidence" value="ECO:0007669"/>
    <property type="project" value="UniProtKB-EC"/>
</dbReference>
<keyword evidence="4" id="KW-0472">Membrane</keyword>
<organism evidence="6 8">
    <name type="scientific">Xanthobacter flavus</name>
    <dbReference type="NCBI Taxonomy" id="281"/>
    <lineage>
        <taxon>Bacteria</taxon>
        <taxon>Pseudomonadati</taxon>
        <taxon>Pseudomonadota</taxon>
        <taxon>Alphaproteobacteria</taxon>
        <taxon>Hyphomicrobiales</taxon>
        <taxon>Xanthobacteraceae</taxon>
        <taxon>Xanthobacter</taxon>
    </lineage>
</organism>
<dbReference type="SMART" id="SM00267">
    <property type="entry name" value="GGDEF"/>
    <property type="match status" value="1"/>
</dbReference>
<dbReference type="Proteomes" id="UP001245370">
    <property type="component" value="Unassembled WGS sequence"/>
</dbReference>
<comment type="caution">
    <text evidence="6">The sequence shown here is derived from an EMBL/GenBank/DDBJ whole genome shotgun (WGS) entry which is preliminary data.</text>
</comment>
<keyword evidence="4" id="KW-1133">Transmembrane helix</keyword>
<evidence type="ECO:0000256" key="2">
    <source>
        <dbReference type="ARBA" id="ARBA00034247"/>
    </source>
</evidence>
<comment type="catalytic activity">
    <reaction evidence="2">
        <text>2 GTP = 3',3'-c-di-GMP + 2 diphosphate</text>
        <dbReference type="Rhea" id="RHEA:24898"/>
        <dbReference type="ChEBI" id="CHEBI:33019"/>
        <dbReference type="ChEBI" id="CHEBI:37565"/>
        <dbReference type="ChEBI" id="CHEBI:58805"/>
        <dbReference type="EC" id="2.7.7.65"/>
    </reaction>
</comment>
<dbReference type="Pfam" id="PF00990">
    <property type="entry name" value="GGDEF"/>
    <property type="match status" value="1"/>
</dbReference>
<evidence type="ECO:0000313" key="6">
    <source>
        <dbReference type="EMBL" id="GLI22088.1"/>
    </source>
</evidence>
<dbReference type="GeneID" id="95762549"/>
<dbReference type="SUPFAM" id="SSF55073">
    <property type="entry name" value="Nucleotide cyclase"/>
    <property type="match status" value="1"/>
</dbReference>
<gene>
    <name evidence="7" type="ORF">GGQ86_000612</name>
    <name evidence="6" type="ORF">XFLAVUS301_17620</name>
</gene>
<feature type="region of interest" description="Disordered" evidence="3">
    <location>
        <begin position="221"/>
        <end position="244"/>
    </location>
</feature>
<keyword evidence="4" id="KW-0812">Transmembrane</keyword>
<dbReference type="Gene3D" id="3.30.450.20">
    <property type="entry name" value="PAS domain"/>
    <property type="match status" value="2"/>
</dbReference>
<reference evidence="7 9" key="2">
    <citation type="submission" date="2023-07" db="EMBL/GenBank/DDBJ databases">
        <title>Genomic Encyclopedia of Type Strains, Phase IV (KMG-IV): sequencing the most valuable type-strain genomes for metagenomic binning, comparative biology and taxonomic classification.</title>
        <authorList>
            <person name="Goeker M."/>
        </authorList>
    </citation>
    <scope>NUCLEOTIDE SEQUENCE [LARGE SCALE GENOMIC DNA]</scope>
    <source>
        <strain evidence="7 9">DSM 338</strain>
    </source>
</reference>
<evidence type="ECO:0000256" key="4">
    <source>
        <dbReference type="SAM" id="Phobius"/>
    </source>
</evidence>
<feature type="domain" description="GGDEF" evidence="5">
    <location>
        <begin position="359"/>
        <end position="492"/>
    </location>
</feature>
<sequence>MDKVLRHLSSGRLLRFVTSALILAIVGMQSFALWRSYQETWRDGERYTANTISVLAGAIERDFLLVESSLTGLAEALRESTLMELPAGLRQRVLFRRAGDANDFGVMLVLDAQGNVLFDDAEDDLSARNFADRDYFRVHQESSNAGVYVSRPFVSRLASAAPAIGISQRLNAPDGSFAGVAVASIRLIYFRQLFERVKLPPGGIIRLTLSDGTVVLRYPSTDGRGNVGDSVPPDPSPPERAGTADGWWVETSRLDGERRFLRTAYVGGYPLSVTVGLSERRQFGGWYLRAAITLALTVTVSLLLALTVSALATSLRRSREMERQLERMAITDSLTGLPNRRALDLTLDVEMQRSRRERRELAVLMIDIDHFKRVNDTYGHAVGDAVLAEVAHRVQRAACRPGDFVCRYGGEEFVVVLPETPAAGAELVGERIRAGVAATAVMTHGLAIEITVSVGIAVQRADDGPGELVARSDKALYTAKRAGRNRVARLETFAA</sequence>
<reference evidence="6" key="1">
    <citation type="submission" date="2022-12" db="EMBL/GenBank/DDBJ databases">
        <title>Reference genome sequencing for broad-spectrum identification of bacterial and archaeal isolates by mass spectrometry.</title>
        <authorList>
            <person name="Sekiguchi Y."/>
            <person name="Tourlousse D.M."/>
        </authorList>
    </citation>
    <scope>NUCLEOTIDE SEQUENCE</scope>
    <source>
        <strain evidence="6">301</strain>
    </source>
</reference>
<dbReference type="CDD" id="cd12914">
    <property type="entry name" value="PDC1_DGC_like"/>
    <property type="match status" value="1"/>
</dbReference>
<dbReference type="InterPro" id="IPR050469">
    <property type="entry name" value="Diguanylate_Cyclase"/>
</dbReference>
<dbReference type="GO" id="GO:0005886">
    <property type="term" value="C:plasma membrane"/>
    <property type="evidence" value="ECO:0007669"/>
    <property type="project" value="TreeGrafter"/>
</dbReference>
<dbReference type="InterPro" id="IPR000160">
    <property type="entry name" value="GGDEF_dom"/>
</dbReference>
<dbReference type="NCBIfam" id="TIGR00254">
    <property type="entry name" value="GGDEF"/>
    <property type="match status" value="1"/>
</dbReference>
<evidence type="ECO:0000313" key="8">
    <source>
        <dbReference type="Proteomes" id="UP001144397"/>
    </source>
</evidence>
<accession>A0A9W6CQK7</accession>
<evidence type="ECO:0000313" key="7">
    <source>
        <dbReference type="EMBL" id="MDR6332165.1"/>
    </source>
</evidence>
<proteinExistence type="predicted"/>
<dbReference type="PANTHER" id="PTHR45138">
    <property type="entry name" value="REGULATORY COMPONENTS OF SENSORY TRANSDUCTION SYSTEM"/>
    <property type="match status" value="1"/>
</dbReference>
<dbReference type="PANTHER" id="PTHR45138:SF9">
    <property type="entry name" value="DIGUANYLATE CYCLASE DGCM-RELATED"/>
    <property type="match status" value="1"/>
</dbReference>
<evidence type="ECO:0000259" key="5">
    <source>
        <dbReference type="PROSITE" id="PS50887"/>
    </source>
</evidence>
<dbReference type="RefSeq" id="WP_281807101.1">
    <property type="nucleotide sequence ID" value="NZ_BSDO01000002.1"/>
</dbReference>
<dbReference type="FunFam" id="3.30.70.270:FF:000001">
    <property type="entry name" value="Diguanylate cyclase domain protein"/>
    <property type="match status" value="1"/>
</dbReference>
<feature type="transmembrane region" description="Helical" evidence="4">
    <location>
        <begin position="286"/>
        <end position="313"/>
    </location>
</feature>
<dbReference type="Gene3D" id="3.30.70.270">
    <property type="match status" value="1"/>
</dbReference>
<evidence type="ECO:0000256" key="1">
    <source>
        <dbReference type="ARBA" id="ARBA00012528"/>
    </source>
</evidence>
<dbReference type="Proteomes" id="UP001144397">
    <property type="component" value="Unassembled WGS sequence"/>
</dbReference>
<keyword evidence="9" id="KW-1185">Reference proteome</keyword>
<dbReference type="AlphaFoldDB" id="A0A9W6CQK7"/>
<evidence type="ECO:0000256" key="3">
    <source>
        <dbReference type="SAM" id="MobiDB-lite"/>
    </source>
</evidence>
<dbReference type="EC" id="2.7.7.65" evidence="1"/>
<dbReference type="GO" id="GO:0043709">
    <property type="term" value="P:cell adhesion involved in single-species biofilm formation"/>
    <property type="evidence" value="ECO:0007669"/>
    <property type="project" value="TreeGrafter"/>
</dbReference>
<protein>
    <recommendedName>
        <fullName evidence="1">diguanylate cyclase</fullName>
        <ecNumber evidence="1">2.7.7.65</ecNumber>
    </recommendedName>
</protein>
<dbReference type="InterPro" id="IPR029787">
    <property type="entry name" value="Nucleotide_cyclase"/>
</dbReference>
<dbReference type="GO" id="GO:1902201">
    <property type="term" value="P:negative regulation of bacterial-type flagellum-dependent cell motility"/>
    <property type="evidence" value="ECO:0007669"/>
    <property type="project" value="TreeGrafter"/>
</dbReference>
<dbReference type="EMBL" id="JAVDPY010000001">
    <property type="protein sequence ID" value="MDR6332165.1"/>
    <property type="molecule type" value="Genomic_DNA"/>
</dbReference>
<dbReference type="CDD" id="cd12915">
    <property type="entry name" value="PDC2_DGC_like"/>
    <property type="match status" value="1"/>
</dbReference>
<name>A0A9W6CQK7_XANFL</name>
<feature type="transmembrane region" description="Helical" evidence="4">
    <location>
        <begin position="12"/>
        <end position="34"/>
    </location>
</feature>
<dbReference type="PROSITE" id="PS50887">
    <property type="entry name" value="GGDEF"/>
    <property type="match status" value="1"/>
</dbReference>